<evidence type="ECO:0000313" key="5">
    <source>
        <dbReference type="EMBL" id="MDH2389230.1"/>
    </source>
</evidence>
<dbReference type="Proteomes" id="UP001223144">
    <property type="component" value="Unassembled WGS sequence"/>
</dbReference>
<feature type="compositionally biased region" description="Polar residues" evidence="3">
    <location>
        <begin position="428"/>
        <end position="437"/>
    </location>
</feature>
<dbReference type="InterPro" id="IPR036116">
    <property type="entry name" value="FN3_sf"/>
</dbReference>
<dbReference type="Gene3D" id="2.60.40.10">
    <property type="entry name" value="Immunoglobulins"/>
    <property type="match status" value="1"/>
</dbReference>
<dbReference type="RefSeq" id="WP_279927558.1">
    <property type="nucleotide sequence ID" value="NZ_JARWBG010000009.1"/>
</dbReference>
<evidence type="ECO:0000259" key="4">
    <source>
        <dbReference type="PROSITE" id="PS50853"/>
    </source>
</evidence>
<evidence type="ECO:0000256" key="2">
    <source>
        <dbReference type="ARBA" id="ARBA00023326"/>
    </source>
</evidence>
<keyword evidence="2" id="KW-0119">Carbohydrate metabolism</keyword>
<dbReference type="InterPro" id="IPR013783">
    <property type="entry name" value="Ig-like_fold"/>
</dbReference>
<keyword evidence="6" id="KW-1185">Reference proteome</keyword>
<dbReference type="Pfam" id="PF00041">
    <property type="entry name" value="fn3"/>
    <property type="match status" value="1"/>
</dbReference>
<dbReference type="SUPFAM" id="SSF49265">
    <property type="entry name" value="Fibronectin type III"/>
    <property type="match status" value="1"/>
</dbReference>
<dbReference type="Pfam" id="PF18885">
    <property type="entry name" value="DUF5648"/>
    <property type="match status" value="1"/>
</dbReference>
<evidence type="ECO:0000256" key="1">
    <source>
        <dbReference type="ARBA" id="ARBA00023295"/>
    </source>
</evidence>
<reference evidence="5 6" key="1">
    <citation type="submission" date="2023-04" db="EMBL/GenBank/DDBJ databases">
        <title>Streptomyces chengmaiensis sp. nov. isolated from the stem of mangrove plant in Hainan.</title>
        <authorList>
            <person name="Huang X."/>
            <person name="Zhou S."/>
            <person name="Chu X."/>
            <person name="Xie Y."/>
            <person name="Lin Y."/>
        </authorList>
    </citation>
    <scope>NUCLEOTIDE SEQUENCE [LARGE SCALE GENOMIC DNA]</scope>
    <source>
        <strain evidence="5 6">HNM0663</strain>
    </source>
</reference>
<dbReference type="EMBL" id="JARWBG010000009">
    <property type="protein sequence ID" value="MDH2389230.1"/>
    <property type="molecule type" value="Genomic_DNA"/>
</dbReference>
<dbReference type="InterPro" id="IPR043708">
    <property type="entry name" value="DUF5648"/>
</dbReference>
<keyword evidence="1" id="KW-0326">Glycosidase</keyword>
<feature type="region of interest" description="Disordered" evidence="3">
    <location>
        <begin position="415"/>
        <end position="438"/>
    </location>
</feature>
<keyword evidence="2" id="KW-0624">Polysaccharide degradation</keyword>
<protein>
    <recommendedName>
        <fullName evidence="4">Fibronectin type-III domain-containing protein</fullName>
    </recommendedName>
</protein>
<comment type="caution">
    <text evidence="5">The sequence shown here is derived from an EMBL/GenBank/DDBJ whole genome shotgun (WGS) entry which is preliminary data.</text>
</comment>
<gene>
    <name evidence="5" type="ORF">QCN29_10600</name>
</gene>
<dbReference type="CDD" id="cd00063">
    <property type="entry name" value="FN3"/>
    <property type="match status" value="1"/>
</dbReference>
<name>A0ABT6HLN9_9ACTN</name>
<feature type="domain" description="Fibronectin type-III" evidence="4">
    <location>
        <begin position="423"/>
        <end position="524"/>
    </location>
</feature>
<dbReference type="SUPFAM" id="SSF50998">
    <property type="entry name" value="Quinoprotein alcohol dehydrogenase-like"/>
    <property type="match status" value="1"/>
</dbReference>
<dbReference type="SMART" id="SM00060">
    <property type="entry name" value="FN3"/>
    <property type="match status" value="1"/>
</dbReference>
<keyword evidence="1" id="KW-0378">Hydrolase</keyword>
<evidence type="ECO:0000256" key="3">
    <source>
        <dbReference type="SAM" id="MobiDB-lite"/>
    </source>
</evidence>
<dbReference type="InterPro" id="IPR011047">
    <property type="entry name" value="Quinoprotein_ADH-like_sf"/>
</dbReference>
<accession>A0ABT6HLN9</accession>
<evidence type="ECO:0000313" key="6">
    <source>
        <dbReference type="Proteomes" id="UP001223144"/>
    </source>
</evidence>
<organism evidence="5 6">
    <name type="scientific">Streptomyces chengmaiensis</name>
    <dbReference type="NCBI Taxonomy" id="3040919"/>
    <lineage>
        <taxon>Bacteria</taxon>
        <taxon>Bacillati</taxon>
        <taxon>Actinomycetota</taxon>
        <taxon>Actinomycetes</taxon>
        <taxon>Kitasatosporales</taxon>
        <taxon>Streptomycetaceae</taxon>
        <taxon>Streptomyces</taxon>
    </lineage>
</organism>
<proteinExistence type="predicted"/>
<sequence length="648" mass="68268">MRRSRRLTAALVLSLVGAGIGIGAGVVPKASAVTPPVGFTADNLPTWQTNGIVWAMAQANGVVFAGGTFSVVRPPAGTAGPERKALNFAALDAATGKPTSCDLSFTIREGTATVRALAVSKDKKTLYAGGRFGAVNGVGVSNVAAIDIATCRPKTSFRPVVNATVRALAVANGSVYLGGDFTSVAGQARRYFASVTTSGALRPWKADADETGRAIEVTPDGNNVLLGGDFFRINGADSHALAVVDSNRGTPTRNYPLGFFAALVVVKDITTDATGFYTASEAVGSQDEGRSAISLSDFRQRWRDPCKGATQAVEVHKGVVYSGSHAHDCSGIDGFPEQANGLRQHLLAQSVNAPALLGWTPDTNNGLGEGVGPRAMTTASKNGTDYLWVGGEFTKVTGTSTSLYADKPQQGLTRFASGPDTGAPSVPQEVSASSTRSGEIDVRWKSSFDHDDSKLTYRVYRNGSSTPVHTVTGSSMYWKRPQLTFTDTDVTPGSTYTYRITASDGSRNTSALSAPVTASGTATAHVALYRCYNPGNGDHLDTTSPNCEGYPNKDGRLGHIPAQQAPDAVALYRCYNPRNGDHLTTTNPNCEGYPNKDGRLGFIYTTQVSGSIPLYRCYNPGNGDHLTTTSPNCEGYPNKDGRLGYVIR</sequence>
<dbReference type="InterPro" id="IPR003961">
    <property type="entry name" value="FN3_dom"/>
</dbReference>
<dbReference type="PROSITE" id="PS50853">
    <property type="entry name" value="FN3"/>
    <property type="match status" value="1"/>
</dbReference>